<feature type="transmembrane region" description="Helical" evidence="1">
    <location>
        <begin position="6"/>
        <end position="23"/>
    </location>
</feature>
<gene>
    <name evidence="2" type="ORF">BHC46_03190</name>
</gene>
<dbReference type="EMBL" id="MEIP01000012">
    <property type="protein sequence ID" value="PIT48727.1"/>
    <property type="molecule type" value="Genomic_DNA"/>
</dbReference>
<keyword evidence="1" id="KW-0472">Membrane</keyword>
<keyword evidence="1" id="KW-0812">Transmembrane</keyword>
<reference evidence="2 3" key="1">
    <citation type="journal article" date="2017" name="MBio">
        <title>Type VI secretion-mediated competition in the bee gut microbiome.</title>
        <authorList>
            <person name="Steele M.I."/>
            <person name="Kwong W.K."/>
            <person name="Powell J.E."/>
            <person name="Whiteley M."/>
            <person name="Moran N.A."/>
        </authorList>
    </citation>
    <scope>NUCLEOTIDE SEQUENCE [LARGE SCALE GENOMIC DNA]</scope>
    <source>
        <strain evidence="2 3">Ruf1-X</strain>
    </source>
</reference>
<sequence>MDSWGFVYLISYAVFTLLFESSLNEKYMFMYVIGMLGLMLVYCHSKMLLINPVLFLNIIFFRSNIQMVGLV</sequence>
<feature type="transmembrane region" description="Helical" evidence="1">
    <location>
        <begin position="35"/>
        <end position="61"/>
    </location>
</feature>
<proteinExistence type="predicted"/>
<organism evidence="2 3">
    <name type="scientific">Snodgrassella alvi</name>
    <dbReference type="NCBI Taxonomy" id="1196083"/>
    <lineage>
        <taxon>Bacteria</taxon>
        <taxon>Pseudomonadati</taxon>
        <taxon>Pseudomonadota</taxon>
        <taxon>Betaproteobacteria</taxon>
        <taxon>Neisseriales</taxon>
        <taxon>Neisseriaceae</taxon>
        <taxon>Snodgrassella</taxon>
    </lineage>
</organism>
<evidence type="ECO:0000313" key="3">
    <source>
        <dbReference type="Proteomes" id="UP000229970"/>
    </source>
</evidence>
<protein>
    <submittedName>
        <fullName evidence="2">Uncharacterized protein</fullName>
    </submittedName>
</protein>
<name>A0A2N9XK72_9NEIS</name>
<dbReference type="AlphaFoldDB" id="A0A2N9XK72"/>
<evidence type="ECO:0000313" key="2">
    <source>
        <dbReference type="EMBL" id="PIT48727.1"/>
    </source>
</evidence>
<keyword evidence="1" id="KW-1133">Transmembrane helix</keyword>
<accession>A0A2N9XK72</accession>
<evidence type="ECO:0000256" key="1">
    <source>
        <dbReference type="SAM" id="Phobius"/>
    </source>
</evidence>
<comment type="caution">
    <text evidence="2">The sequence shown here is derived from an EMBL/GenBank/DDBJ whole genome shotgun (WGS) entry which is preliminary data.</text>
</comment>
<dbReference type="Proteomes" id="UP000229970">
    <property type="component" value="Unassembled WGS sequence"/>
</dbReference>